<proteinExistence type="predicted"/>
<evidence type="ECO:0000256" key="6">
    <source>
        <dbReference type="ARBA" id="ARBA00022679"/>
    </source>
</evidence>
<dbReference type="RefSeq" id="WP_090303460.1">
    <property type="nucleotide sequence ID" value="NZ_FNFE01000001.1"/>
</dbReference>
<dbReference type="EC" id="2.3.1.157" evidence="3"/>
<keyword evidence="8" id="KW-0511">Multifunctional enzyme</keyword>
<evidence type="ECO:0000256" key="4">
    <source>
        <dbReference type="ARBA" id="ARBA00012457"/>
    </source>
</evidence>
<dbReference type="GO" id="GO:0003977">
    <property type="term" value="F:UDP-N-acetylglucosamine diphosphorylase activity"/>
    <property type="evidence" value="ECO:0007669"/>
    <property type="project" value="UniProtKB-EC"/>
</dbReference>
<evidence type="ECO:0000256" key="9">
    <source>
        <dbReference type="ARBA" id="ARBA00023315"/>
    </source>
</evidence>
<dbReference type="InterPro" id="IPR050065">
    <property type="entry name" value="GlmU-like"/>
</dbReference>
<feature type="domain" description="Mannose-1-phosphate guanyltransferase C-terminal" evidence="13">
    <location>
        <begin position="265"/>
        <end position="337"/>
    </location>
</feature>
<dbReference type="InterPro" id="IPR029044">
    <property type="entry name" value="Nucleotide-diphossugar_trans"/>
</dbReference>
<dbReference type="Pfam" id="PF00483">
    <property type="entry name" value="NTP_transferase"/>
    <property type="match status" value="1"/>
</dbReference>
<evidence type="ECO:0000256" key="10">
    <source>
        <dbReference type="ARBA" id="ARBA00048247"/>
    </source>
</evidence>
<evidence type="ECO:0000259" key="12">
    <source>
        <dbReference type="Pfam" id="PF00483"/>
    </source>
</evidence>
<dbReference type="OrthoDB" id="15372at2157"/>
<dbReference type="Gene3D" id="3.90.550.10">
    <property type="entry name" value="Spore Coat Polysaccharide Biosynthesis Protein SpsA, Chain A"/>
    <property type="match status" value="1"/>
</dbReference>
<keyword evidence="6 14" id="KW-0808">Transferase</keyword>
<evidence type="ECO:0000256" key="2">
    <source>
        <dbReference type="ARBA" id="ARBA00005208"/>
    </source>
</evidence>
<comment type="pathway">
    <text evidence="1">Nucleotide-sugar biosynthesis; UDP-N-acetyl-alpha-D-glucosamine biosynthesis; N-acetyl-alpha-D-glucosamine 1-phosphate from alpha-D-glucosamine 6-phosphate (route II): step 2/2.</text>
</comment>
<comment type="catalytic activity">
    <reaction evidence="11">
        <text>N-acetyl-alpha-D-glucosamine 1-phosphate + UTP + H(+) = UDP-N-acetyl-alpha-D-glucosamine + diphosphate</text>
        <dbReference type="Rhea" id="RHEA:13509"/>
        <dbReference type="ChEBI" id="CHEBI:15378"/>
        <dbReference type="ChEBI" id="CHEBI:33019"/>
        <dbReference type="ChEBI" id="CHEBI:46398"/>
        <dbReference type="ChEBI" id="CHEBI:57705"/>
        <dbReference type="ChEBI" id="CHEBI:57776"/>
        <dbReference type="EC" id="2.7.7.23"/>
    </reaction>
</comment>
<organism evidence="14 15">
    <name type="scientific">Natronorubrum texcoconense</name>
    <dbReference type="NCBI Taxonomy" id="1095776"/>
    <lineage>
        <taxon>Archaea</taxon>
        <taxon>Methanobacteriati</taxon>
        <taxon>Methanobacteriota</taxon>
        <taxon>Stenosarchaea group</taxon>
        <taxon>Halobacteria</taxon>
        <taxon>Halobacteriales</taxon>
        <taxon>Natrialbaceae</taxon>
        <taxon>Natronorubrum</taxon>
    </lineage>
</organism>
<dbReference type="PANTHER" id="PTHR43584">
    <property type="entry name" value="NUCLEOTIDYL TRANSFERASE"/>
    <property type="match status" value="1"/>
</dbReference>
<dbReference type="Gene3D" id="2.160.10.10">
    <property type="entry name" value="Hexapeptide repeat proteins"/>
    <property type="match status" value="1"/>
</dbReference>
<dbReference type="EC" id="2.7.7.23" evidence="4"/>
<dbReference type="SUPFAM" id="SSF51161">
    <property type="entry name" value="Trimeric LpxA-like enzymes"/>
    <property type="match status" value="1"/>
</dbReference>
<evidence type="ECO:0000256" key="8">
    <source>
        <dbReference type="ARBA" id="ARBA00023268"/>
    </source>
</evidence>
<evidence type="ECO:0000256" key="1">
    <source>
        <dbReference type="ARBA" id="ARBA00005166"/>
    </source>
</evidence>
<keyword evidence="15" id="KW-1185">Reference proteome</keyword>
<dbReference type="STRING" id="1095776.SAMN04515672_0995"/>
<dbReference type="CDD" id="cd04181">
    <property type="entry name" value="NTP_transferase"/>
    <property type="match status" value="1"/>
</dbReference>
<evidence type="ECO:0000313" key="15">
    <source>
        <dbReference type="Proteomes" id="UP000198882"/>
    </source>
</evidence>
<evidence type="ECO:0000313" key="14">
    <source>
        <dbReference type="EMBL" id="SDJ56223.1"/>
    </source>
</evidence>
<keyword evidence="9" id="KW-0012">Acyltransferase</keyword>
<dbReference type="AlphaFoldDB" id="A0A1G8UR07"/>
<dbReference type="GO" id="GO:0019134">
    <property type="term" value="F:glucosamine-1-phosphate N-acetyltransferase activity"/>
    <property type="evidence" value="ECO:0007669"/>
    <property type="project" value="UniProtKB-EC"/>
</dbReference>
<evidence type="ECO:0000256" key="11">
    <source>
        <dbReference type="ARBA" id="ARBA00048493"/>
    </source>
</evidence>
<evidence type="ECO:0000259" key="13">
    <source>
        <dbReference type="Pfam" id="PF25087"/>
    </source>
</evidence>
<dbReference type="InterPro" id="IPR011004">
    <property type="entry name" value="Trimer_LpxA-like_sf"/>
</dbReference>
<dbReference type="Proteomes" id="UP000198882">
    <property type="component" value="Unassembled WGS sequence"/>
</dbReference>
<dbReference type="SUPFAM" id="SSF53448">
    <property type="entry name" value="Nucleotide-diphospho-sugar transferases"/>
    <property type="match status" value="1"/>
</dbReference>
<accession>A0A1G8UR07</accession>
<keyword evidence="7" id="KW-0548">Nucleotidyltransferase</keyword>
<dbReference type="Pfam" id="PF25087">
    <property type="entry name" value="GMPPB_C"/>
    <property type="match status" value="1"/>
</dbReference>
<feature type="domain" description="Nucleotidyl transferase" evidence="12">
    <location>
        <begin position="6"/>
        <end position="243"/>
    </location>
</feature>
<gene>
    <name evidence="14" type="ORF">SAMN04515672_0995</name>
</gene>
<evidence type="ECO:0000256" key="7">
    <source>
        <dbReference type="ARBA" id="ARBA00022695"/>
    </source>
</evidence>
<protein>
    <recommendedName>
        <fullName evidence="5">Bifunctional protein GlmU</fullName>
        <ecNumber evidence="3">2.3.1.157</ecNumber>
        <ecNumber evidence="4">2.7.7.23</ecNumber>
    </recommendedName>
</protein>
<dbReference type="InterPro" id="IPR005835">
    <property type="entry name" value="NTP_transferase_dom"/>
</dbReference>
<dbReference type="InterPro" id="IPR056729">
    <property type="entry name" value="GMPPB_C"/>
</dbReference>
<reference evidence="15" key="1">
    <citation type="submission" date="2016-10" db="EMBL/GenBank/DDBJ databases">
        <authorList>
            <person name="Varghese N."/>
            <person name="Submissions S."/>
        </authorList>
    </citation>
    <scope>NUCLEOTIDE SEQUENCE [LARGE SCALE GENOMIC DNA]</scope>
    <source>
        <strain evidence="15">B4,CECT 8067,JCM 17497</strain>
    </source>
</reference>
<dbReference type="EMBL" id="FNFE01000001">
    <property type="protein sequence ID" value="SDJ56223.1"/>
    <property type="molecule type" value="Genomic_DNA"/>
</dbReference>
<name>A0A1G8UR07_9EURY</name>
<sequence length="400" mass="41526">MTVRSAIVLAAGEGKRLRPLTEHRPKPMLPAATEPILAHVFDALIAAGISELTVVVGYGRNRVQSQFGPTYRDVPVAYVTQEKQLGSGHALAAAESTVSGSTLVVNGDQLVDRRIVEDVIDAHGETDDAAATIGTIQHRDVSEYGGVLLEPDDAGVSSRRVTEIVENPTDDRSYLLNAGVYALETRAFDTVRSANSRGGEHSLVDGLTALIDGDEPVRGVRSKGIWIDATYPWDLLEVADALLESDGGVESTTAASARIHERATIRGPVVIADDCVVGPGAVIGPNVCLGENVTVGSNVVCEHSVVDADTRIGPNATLVDCVTGRGVRIGAGSTVVGGPGDVHVGDRIHRNEGLGALIADRVRDGGGVTYAPGTIVGSNAVIGPGTTVSGTIDSETEVRS</sequence>
<comment type="pathway">
    <text evidence="2">Nucleotide-sugar biosynthesis; UDP-N-acetyl-alpha-D-glucosamine biosynthesis; UDP-N-acetyl-alpha-D-glucosamine from N-acetyl-alpha-D-glucosamine 1-phosphate: step 1/1.</text>
</comment>
<evidence type="ECO:0000256" key="3">
    <source>
        <dbReference type="ARBA" id="ARBA00012225"/>
    </source>
</evidence>
<comment type="catalytic activity">
    <reaction evidence="10">
        <text>alpha-D-glucosamine 1-phosphate + acetyl-CoA = N-acetyl-alpha-D-glucosamine 1-phosphate + CoA + H(+)</text>
        <dbReference type="Rhea" id="RHEA:13725"/>
        <dbReference type="ChEBI" id="CHEBI:15378"/>
        <dbReference type="ChEBI" id="CHEBI:57287"/>
        <dbReference type="ChEBI" id="CHEBI:57288"/>
        <dbReference type="ChEBI" id="CHEBI:57776"/>
        <dbReference type="ChEBI" id="CHEBI:58516"/>
        <dbReference type="EC" id="2.3.1.157"/>
    </reaction>
</comment>
<evidence type="ECO:0000256" key="5">
    <source>
        <dbReference type="ARBA" id="ARBA00013414"/>
    </source>
</evidence>
<dbReference type="PANTHER" id="PTHR43584:SF8">
    <property type="entry name" value="N-ACETYLMURAMATE ALPHA-1-PHOSPHATE URIDYLYLTRANSFERASE"/>
    <property type="match status" value="1"/>
</dbReference>